<proteinExistence type="predicted"/>
<keyword evidence="2" id="KW-0238">DNA-binding</keyword>
<evidence type="ECO:0000256" key="2">
    <source>
        <dbReference type="ARBA" id="ARBA00023125"/>
    </source>
</evidence>
<gene>
    <name evidence="6" type="ORF">LX03_07845</name>
</gene>
<dbReference type="PROSITE" id="PS51118">
    <property type="entry name" value="HTH_HXLR"/>
    <property type="match status" value="1"/>
</dbReference>
<keyword evidence="1" id="KW-0805">Transcription regulation</keyword>
<dbReference type="InterPro" id="IPR002577">
    <property type="entry name" value="HTH_HxlR"/>
</dbReference>
<feature type="compositionally biased region" description="Basic and acidic residues" evidence="4">
    <location>
        <begin position="109"/>
        <end position="130"/>
    </location>
</feature>
<dbReference type="AlphaFoldDB" id="A0A099YDB9"/>
<dbReference type="Proteomes" id="UP000030001">
    <property type="component" value="Unassembled WGS sequence"/>
</dbReference>
<evidence type="ECO:0000256" key="3">
    <source>
        <dbReference type="ARBA" id="ARBA00023163"/>
    </source>
</evidence>
<feature type="domain" description="HTH hxlR-type" evidence="5">
    <location>
        <begin position="11"/>
        <end position="110"/>
    </location>
</feature>
<dbReference type="GO" id="GO:0003677">
    <property type="term" value="F:DNA binding"/>
    <property type="evidence" value="ECO:0007669"/>
    <property type="project" value="UniProtKB-KW"/>
</dbReference>
<dbReference type="Gene3D" id="1.10.10.10">
    <property type="entry name" value="Winged helix-like DNA-binding domain superfamily/Winged helix DNA-binding domain"/>
    <property type="match status" value="1"/>
</dbReference>
<dbReference type="InterPro" id="IPR036388">
    <property type="entry name" value="WH-like_DNA-bd_sf"/>
</dbReference>
<evidence type="ECO:0000313" key="7">
    <source>
        <dbReference type="Proteomes" id="UP000030001"/>
    </source>
</evidence>
<dbReference type="InterPro" id="IPR036390">
    <property type="entry name" value="WH_DNA-bd_sf"/>
</dbReference>
<feature type="region of interest" description="Disordered" evidence="4">
    <location>
        <begin position="107"/>
        <end position="137"/>
    </location>
</feature>
<evidence type="ECO:0000256" key="1">
    <source>
        <dbReference type="ARBA" id="ARBA00023015"/>
    </source>
</evidence>
<comment type="caution">
    <text evidence="6">The sequence shown here is derived from an EMBL/GenBank/DDBJ whole genome shotgun (WGS) entry which is preliminary data.</text>
</comment>
<evidence type="ECO:0000259" key="5">
    <source>
        <dbReference type="PROSITE" id="PS51118"/>
    </source>
</evidence>
<reference evidence="6 7" key="1">
    <citation type="submission" date="2014-09" db="EMBL/GenBank/DDBJ databases">
        <title>Lactobacillus mucosae CRL573 Genome Sequencing.</title>
        <authorList>
            <person name="Bleckwedel J."/>
            <person name="Teran L.C."/>
            <person name="Bonacina J."/>
            <person name="Saavedra L."/>
            <person name="Mozzi F.B."/>
            <person name="Raya R.R."/>
        </authorList>
    </citation>
    <scope>NUCLEOTIDE SEQUENCE [LARGE SCALE GENOMIC DNA]</scope>
    <source>
        <strain evidence="6 7">CRL573</strain>
    </source>
</reference>
<evidence type="ECO:0000256" key="4">
    <source>
        <dbReference type="SAM" id="MobiDB-lite"/>
    </source>
</evidence>
<accession>A0A099YDB9</accession>
<organism evidence="6 7">
    <name type="scientific">Limosilactobacillus mucosae</name>
    <name type="common">Lactobacillus mucosae</name>
    <dbReference type="NCBI Taxonomy" id="97478"/>
    <lineage>
        <taxon>Bacteria</taxon>
        <taxon>Bacillati</taxon>
        <taxon>Bacillota</taxon>
        <taxon>Bacilli</taxon>
        <taxon>Lactobacillales</taxon>
        <taxon>Lactobacillaceae</taxon>
        <taxon>Limosilactobacillus</taxon>
    </lineage>
</organism>
<evidence type="ECO:0000313" key="6">
    <source>
        <dbReference type="EMBL" id="KGL66535.1"/>
    </source>
</evidence>
<dbReference type="EMBL" id="JROC01000035">
    <property type="protein sequence ID" value="KGL66535.1"/>
    <property type="molecule type" value="Genomic_DNA"/>
</dbReference>
<dbReference type="PANTHER" id="PTHR33204">
    <property type="entry name" value="TRANSCRIPTIONAL REGULATOR, MARR FAMILY"/>
    <property type="match status" value="1"/>
</dbReference>
<dbReference type="Pfam" id="PF01638">
    <property type="entry name" value="HxlR"/>
    <property type="match status" value="1"/>
</dbReference>
<sequence>MAKKLVQDGSCPVATTISLLNSQWKILIMRELLLHPSERYSELQHNVAGISQKMLTQSLHEMTADGIVQRQVFPEVPPHVEYRLTELGQSMDPILKAMHNWGNQYLASHPEKRKTDKQPETDLRKNDHNQKPLCLNL</sequence>
<keyword evidence="3" id="KW-0804">Transcription</keyword>
<dbReference type="SUPFAM" id="SSF46785">
    <property type="entry name" value="Winged helix' DNA-binding domain"/>
    <property type="match status" value="1"/>
</dbReference>
<protein>
    <submittedName>
        <fullName evidence="6">MarR family transcriptional regulator</fullName>
    </submittedName>
</protein>
<name>A0A099YDB9_LIMMU</name>